<feature type="transmembrane region" description="Helical" evidence="1">
    <location>
        <begin position="20"/>
        <end position="41"/>
    </location>
</feature>
<evidence type="ECO:0000313" key="2">
    <source>
        <dbReference type="EMBL" id="SEL60021.1"/>
    </source>
</evidence>
<feature type="transmembrane region" description="Helical" evidence="1">
    <location>
        <begin position="431"/>
        <end position="455"/>
    </location>
</feature>
<keyword evidence="1" id="KW-0472">Membrane</keyword>
<reference evidence="3" key="1">
    <citation type="submission" date="2016-10" db="EMBL/GenBank/DDBJ databases">
        <authorList>
            <person name="Varghese N."/>
            <person name="Submissions S."/>
        </authorList>
    </citation>
    <scope>NUCLEOTIDE SEQUENCE [LARGE SCALE GENOMIC DNA]</scope>
    <source>
        <strain evidence="3">LMG 26416</strain>
    </source>
</reference>
<protein>
    <submittedName>
        <fullName evidence="2">Uncharacterized protein</fullName>
    </submittedName>
</protein>
<keyword evidence="1" id="KW-0812">Transmembrane</keyword>
<sequence>MGWPIPCIPAARESKAPSGWLIIGLCVFCFLVGAVLTLLLWPSASGTARNPRFWACIVGAPTVAVVVLVAVIFHWYLMDALYWAFWSVRSLVIDLAWRRWARANVAITAFTTLTPELELAERIAGLAGNAPSNKLEVKTLQGFDADLHASRTEIVITRLLDDLKPTLDQMGSRQVLRVVVWCGRSDESEGLGDAVNRHWRSSLILPHAQVEVVPDVSWLDVERYVRQQRRAVLLLCTQLHDASEEAQQFTETAVGLLFEPIMSARRPGATPVRLFRSMPTAIESMAADLRQLGDAGAVELAKLRMGWSCGLGKPEKYALTQAITDSGLALKGGANGLINLDDCIGPVGPISPWISLALVTELTGYGQGAQLIALREANSVRLAVAALAGGSGALEAPGEVSRNLGAAAVLVCMSPWVAALLAAIASPANAFAWTLGGIGAAGLLAILLMFIHPLIVQTRAERDLQDAGGRLPTDA</sequence>
<dbReference type="STRING" id="416943.SAMN05445871_6298"/>
<accession>A0A1H7RIE7</accession>
<organism evidence="2 3">
    <name type="scientific">Paraburkholderia caballeronis</name>
    <dbReference type="NCBI Taxonomy" id="416943"/>
    <lineage>
        <taxon>Bacteria</taxon>
        <taxon>Pseudomonadati</taxon>
        <taxon>Pseudomonadota</taxon>
        <taxon>Betaproteobacteria</taxon>
        <taxon>Burkholderiales</taxon>
        <taxon>Burkholderiaceae</taxon>
        <taxon>Paraburkholderia</taxon>
    </lineage>
</organism>
<keyword evidence="3" id="KW-1185">Reference proteome</keyword>
<feature type="transmembrane region" description="Helical" evidence="1">
    <location>
        <begin position="53"/>
        <end position="74"/>
    </location>
</feature>
<gene>
    <name evidence="2" type="ORF">SAMN05192542_11033</name>
</gene>
<keyword evidence="1" id="KW-1133">Transmembrane helix</keyword>
<feature type="transmembrane region" description="Helical" evidence="1">
    <location>
        <begin position="404"/>
        <end position="425"/>
    </location>
</feature>
<dbReference type="EMBL" id="FOAJ01000010">
    <property type="protein sequence ID" value="SEL60021.1"/>
    <property type="molecule type" value="Genomic_DNA"/>
</dbReference>
<name>A0A1H7RIE7_9BURK</name>
<evidence type="ECO:0000313" key="3">
    <source>
        <dbReference type="Proteomes" id="UP000199120"/>
    </source>
</evidence>
<dbReference type="Proteomes" id="UP000199120">
    <property type="component" value="Unassembled WGS sequence"/>
</dbReference>
<dbReference type="AlphaFoldDB" id="A0A1H7RIE7"/>
<evidence type="ECO:0000256" key="1">
    <source>
        <dbReference type="SAM" id="Phobius"/>
    </source>
</evidence>
<proteinExistence type="predicted"/>